<evidence type="ECO:0000256" key="1">
    <source>
        <dbReference type="SAM" id="MobiDB-lite"/>
    </source>
</evidence>
<dbReference type="InterPro" id="IPR029033">
    <property type="entry name" value="His_PPase_superfam"/>
</dbReference>
<dbReference type="OrthoDB" id="496981at2759"/>
<dbReference type="GO" id="GO:0005737">
    <property type="term" value="C:cytoplasm"/>
    <property type="evidence" value="ECO:0007669"/>
    <property type="project" value="TreeGrafter"/>
</dbReference>
<keyword evidence="2" id="KW-0812">Transmembrane</keyword>
<dbReference type="PANTHER" id="PTHR48100">
    <property type="entry name" value="BROAD-SPECIFICITY PHOSPHATASE YOR283W-RELATED"/>
    <property type="match status" value="1"/>
</dbReference>
<dbReference type="SMART" id="SM00855">
    <property type="entry name" value="PGAM"/>
    <property type="match status" value="1"/>
</dbReference>
<evidence type="ECO:0000313" key="4">
    <source>
        <dbReference type="Proteomes" id="UP000001072"/>
    </source>
</evidence>
<dbReference type="RefSeq" id="XP_007410190.1">
    <property type="nucleotide sequence ID" value="XM_007410128.1"/>
</dbReference>
<dbReference type="GeneID" id="18925817"/>
<reference evidence="4" key="1">
    <citation type="journal article" date="2011" name="Proc. Natl. Acad. Sci. U.S.A.">
        <title>Obligate biotrophy features unraveled by the genomic analysis of rust fungi.</title>
        <authorList>
            <person name="Duplessis S."/>
            <person name="Cuomo C.A."/>
            <person name="Lin Y.-C."/>
            <person name="Aerts A."/>
            <person name="Tisserant E."/>
            <person name="Veneault-Fourrey C."/>
            <person name="Joly D.L."/>
            <person name="Hacquard S."/>
            <person name="Amselem J."/>
            <person name="Cantarel B.L."/>
            <person name="Chiu R."/>
            <person name="Coutinho P.M."/>
            <person name="Feau N."/>
            <person name="Field M."/>
            <person name="Frey P."/>
            <person name="Gelhaye E."/>
            <person name="Goldberg J."/>
            <person name="Grabherr M.G."/>
            <person name="Kodira C.D."/>
            <person name="Kohler A."/>
            <person name="Kuees U."/>
            <person name="Lindquist E.A."/>
            <person name="Lucas S.M."/>
            <person name="Mago R."/>
            <person name="Mauceli E."/>
            <person name="Morin E."/>
            <person name="Murat C."/>
            <person name="Pangilinan J.L."/>
            <person name="Park R."/>
            <person name="Pearson M."/>
            <person name="Quesneville H."/>
            <person name="Rouhier N."/>
            <person name="Sakthikumar S."/>
            <person name="Salamov A.A."/>
            <person name="Schmutz J."/>
            <person name="Selles B."/>
            <person name="Shapiro H."/>
            <person name="Tanguay P."/>
            <person name="Tuskan G.A."/>
            <person name="Henrissat B."/>
            <person name="Van de Peer Y."/>
            <person name="Rouze P."/>
            <person name="Ellis J.G."/>
            <person name="Dodds P.N."/>
            <person name="Schein J.E."/>
            <person name="Zhong S."/>
            <person name="Hamelin R.C."/>
            <person name="Grigoriev I.V."/>
            <person name="Szabo L.J."/>
            <person name="Martin F."/>
        </authorList>
    </citation>
    <scope>NUCLEOTIDE SEQUENCE [LARGE SCALE GENOMIC DNA]</scope>
    <source>
        <strain evidence="4">98AG31 / pathotype 3-4-7</strain>
    </source>
</reference>
<dbReference type="HOGENOM" id="CLU_039184_0_0_1"/>
<organism evidence="4">
    <name type="scientific">Melampsora larici-populina (strain 98AG31 / pathotype 3-4-7)</name>
    <name type="common">Poplar leaf rust fungus</name>
    <dbReference type="NCBI Taxonomy" id="747676"/>
    <lineage>
        <taxon>Eukaryota</taxon>
        <taxon>Fungi</taxon>
        <taxon>Dikarya</taxon>
        <taxon>Basidiomycota</taxon>
        <taxon>Pucciniomycotina</taxon>
        <taxon>Pucciniomycetes</taxon>
        <taxon>Pucciniales</taxon>
        <taxon>Melampsoraceae</taxon>
        <taxon>Melampsora</taxon>
    </lineage>
</organism>
<dbReference type="eggNOG" id="KOG4754">
    <property type="taxonomic scope" value="Eukaryota"/>
</dbReference>
<dbReference type="EMBL" id="GL883107">
    <property type="protein sequence ID" value="EGG06750.1"/>
    <property type="molecule type" value="Genomic_DNA"/>
</dbReference>
<dbReference type="CDD" id="cd07067">
    <property type="entry name" value="HP_PGM_like"/>
    <property type="match status" value="1"/>
</dbReference>
<accession>F4RLH8</accession>
<dbReference type="Gene3D" id="3.40.50.1240">
    <property type="entry name" value="Phosphoglycerate mutase-like"/>
    <property type="match status" value="1"/>
</dbReference>
<name>F4RLH8_MELLP</name>
<dbReference type="SUPFAM" id="SSF53254">
    <property type="entry name" value="Phosphoglycerate mutase-like"/>
    <property type="match status" value="1"/>
</dbReference>
<keyword evidence="2" id="KW-1133">Transmembrane helix</keyword>
<keyword evidence="4" id="KW-1185">Reference proteome</keyword>
<proteinExistence type="predicted"/>
<dbReference type="VEuPathDB" id="FungiDB:MELLADRAFT_116456"/>
<dbReference type="InParanoid" id="F4RLH8"/>
<evidence type="ECO:0008006" key="5">
    <source>
        <dbReference type="Google" id="ProtNLM"/>
    </source>
</evidence>
<feature type="region of interest" description="Disordered" evidence="1">
    <location>
        <begin position="314"/>
        <end position="343"/>
    </location>
</feature>
<sequence length="343" mass="39974">MTTHQPIRVGLPLQDYQKLQSNQLTQQNIRVGKRDLRGVYWISFLIILLLILKHQHTNHFERRINQFEIDKTDRDSWKKFDERIKRLNSKVFIETLRTMFEMIFIARHGEGFHNIAESKYGTPMWDCYWSELNGDQNLTWGPDSRLSPKGQNQIKLARESWKREISRSIPLPSLFITSPLSRAIETLEITSVWNVSKNTVPEVREGWRENIGLHTCDLRRTREEIYKDFGFVEFENRFNETDELWTKDFQETSEQLDIRIRKSLETLFNDPNDQKHTYVSITCHSGVINSLLRVIGHRPFPTQTGGMIPLVIKGSVNPTPTRPPLPGPSATKPDCPIDSSSSN</sequence>
<protein>
    <recommendedName>
        <fullName evidence="5">Phosphoglycerate mutase</fullName>
    </recommendedName>
</protein>
<gene>
    <name evidence="3" type="ORF">MELLADRAFT_116456</name>
</gene>
<dbReference type="Pfam" id="PF00300">
    <property type="entry name" value="His_Phos_1"/>
    <property type="match status" value="1"/>
</dbReference>
<dbReference type="PANTHER" id="PTHR48100:SF1">
    <property type="entry name" value="HISTIDINE PHOSPHATASE FAMILY PROTEIN-RELATED"/>
    <property type="match status" value="1"/>
</dbReference>
<dbReference type="KEGG" id="mlr:MELLADRAFT_116456"/>
<evidence type="ECO:0000256" key="2">
    <source>
        <dbReference type="SAM" id="Phobius"/>
    </source>
</evidence>
<dbReference type="Proteomes" id="UP000001072">
    <property type="component" value="Unassembled WGS sequence"/>
</dbReference>
<keyword evidence="2" id="KW-0472">Membrane</keyword>
<dbReference type="InterPro" id="IPR050275">
    <property type="entry name" value="PGM_Phosphatase"/>
</dbReference>
<evidence type="ECO:0000313" key="3">
    <source>
        <dbReference type="EMBL" id="EGG06750.1"/>
    </source>
</evidence>
<dbReference type="AlphaFoldDB" id="F4RLH8"/>
<feature type="transmembrane region" description="Helical" evidence="2">
    <location>
        <begin position="38"/>
        <end position="56"/>
    </location>
</feature>
<dbReference type="InterPro" id="IPR013078">
    <property type="entry name" value="His_Pase_superF_clade-1"/>
</dbReference>
<dbReference type="GO" id="GO:0016791">
    <property type="term" value="F:phosphatase activity"/>
    <property type="evidence" value="ECO:0007669"/>
    <property type="project" value="TreeGrafter"/>
</dbReference>